<gene>
    <name evidence="6" type="ORF">KDK92_17085</name>
</gene>
<keyword evidence="4 6" id="KW-0067">ATP-binding</keyword>
<evidence type="ECO:0000313" key="7">
    <source>
        <dbReference type="Proteomes" id="UP001056429"/>
    </source>
</evidence>
<dbReference type="InterPro" id="IPR027417">
    <property type="entry name" value="P-loop_NTPase"/>
</dbReference>
<dbReference type="GO" id="GO:0098796">
    <property type="term" value="C:membrane protein complex"/>
    <property type="evidence" value="ECO:0007669"/>
    <property type="project" value="UniProtKB-ARBA"/>
</dbReference>
<dbReference type="RefSeq" id="WP_250860572.1">
    <property type="nucleotide sequence ID" value="NZ_JAGSOJ010000004.1"/>
</dbReference>
<reference evidence="6" key="2">
    <citation type="submission" date="2021-04" db="EMBL/GenBank/DDBJ databases">
        <authorList>
            <person name="Dong X."/>
        </authorList>
    </citation>
    <scope>NUCLEOTIDE SEQUENCE</scope>
    <source>
        <strain evidence="6">ZWT</strain>
    </source>
</reference>
<proteinExistence type="inferred from homology"/>
<dbReference type="GO" id="GO:0005524">
    <property type="term" value="F:ATP binding"/>
    <property type="evidence" value="ECO:0007669"/>
    <property type="project" value="UniProtKB-KW"/>
</dbReference>
<accession>A0A9J6P4F0</accession>
<sequence length="254" mass="28240">MSTIMEVKNITKVYGSRGVKYKALDGIDIEIEEGDFLAIMGPSGSGKTTMLNLLSTIDTPSTGEIFYKGDNILKLSKKSLTKYRKEELGFIFQDFNLLDNMTIMDNIALPLALGKKNSKKIIEKVNKISNFFGIDDQLNKYPYELSGGQKQRTAAARALITEPKLVLADEPTGALDSKSSADLLKSLVRMNEDFKTTVIMVTHDAFAASYCKRVLFLKDGKIHAKLNKDTSRKEFYQRIIDLMGALGGVENECV</sequence>
<dbReference type="PANTHER" id="PTHR42798">
    <property type="entry name" value="LIPOPROTEIN-RELEASING SYSTEM ATP-BINDING PROTEIN LOLD"/>
    <property type="match status" value="1"/>
</dbReference>
<dbReference type="PROSITE" id="PS50893">
    <property type="entry name" value="ABC_TRANSPORTER_2"/>
    <property type="match status" value="1"/>
</dbReference>
<evidence type="ECO:0000256" key="3">
    <source>
        <dbReference type="ARBA" id="ARBA00022741"/>
    </source>
</evidence>
<comment type="caution">
    <text evidence="6">The sequence shown here is derived from an EMBL/GenBank/DDBJ whole genome shotgun (WGS) entry which is preliminary data.</text>
</comment>
<comment type="similarity">
    <text evidence="1">Belongs to the ABC transporter superfamily.</text>
</comment>
<evidence type="ECO:0000259" key="5">
    <source>
        <dbReference type="PROSITE" id="PS50893"/>
    </source>
</evidence>
<dbReference type="GO" id="GO:0022857">
    <property type="term" value="F:transmembrane transporter activity"/>
    <property type="evidence" value="ECO:0007669"/>
    <property type="project" value="UniProtKB-ARBA"/>
</dbReference>
<dbReference type="CDD" id="cd03255">
    <property type="entry name" value="ABC_MJ0796_LolCDE_FtsE"/>
    <property type="match status" value="1"/>
</dbReference>
<dbReference type="GO" id="GO:0016887">
    <property type="term" value="F:ATP hydrolysis activity"/>
    <property type="evidence" value="ECO:0007669"/>
    <property type="project" value="InterPro"/>
</dbReference>
<evidence type="ECO:0000313" key="6">
    <source>
        <dbReference type="EMBL" id="MCM1991451.1"/>
    </source>
</evidence>
<dbReference type="InterPro" id="IPR003439">
    <property type="entry name" value="ABC_transporter-like_ATP-bd"/>
</dbReference>
<keyword evidence="3" id="KW-0547">Nucleotide-binding</keyword>
<evidence type="ECO:0000256" key="2">
    <source>
        <dbReference type="ARBA" id="ARBA00022448"/>
    </source>
</evidence>
<dbReference type="Proteomes" id="UP001056429">
    <property type="component" value="Unassembled WGS sequence"/>
</dbReference>
<organism evidence="6 7">
    <name type="scientific">Oceanirhabdus seepicola</name>
    <dbReference type="NCBI Taxonomy" id="2828781"/>
    <lineage>
        <taxon>Bacteria</taxon>
        <taxon>Bacillati</taxon>
        <taxon>Bacillota</taxon>
        <taxon>Clostridia</taxon>
        <taxon>Eubacteriales</taxon>
        <taxon>Clostridiaceae</taxon>
        <taxon>Oceanirhabdus</taxon>
    </lineage>
</organism>
<evidence type="ECO:0000256" key="1">
    <source>
        <dbReference type="ARBA" id="ARBA00005417"/>
    </source>
</evidence>
<name>A0A9J6P4F0_9CLOT</name>
<dbReference type="FunFam" id="3.40.50.300:FF:000032">
    <property type="entry name" value="Export ABC transporter ATP-binding protein"/>
    <property type="match status" value="1"/>
</dbReference>
<protein>
    <submittedName>
        <fullName evidence="6">ABC transporter ATP-binding protein</fullName>
    </submittedName>
</protein>
<dbReference type="Pfam" id="PF00005">
    <property type="entry name" value="ABC_tran"/>
    <property type="match status" value="1"/>
</dbReference>
<dbReference type="PANTHER" id="PTHR42798:SF7">
    <property type="entry name" value="ALPHA-D-RIBOSE 1-METHYLPHOSPHONATE 5-TRIPHOSPHATE SYNTHASE SUBUNIT PHNL"/>
    <property type="match status" value="1"/>
</dbReference>
<dbReference type="SMART" id="SM00382">
    <property type="entry name" value="AAA"/>
    <property type="match status" value="1"/>
</dbReference>
<dbReference type="SUPFAM" id="SSF52540">
    <property type="entry name" value="P-loop containing nucleoside triphosphate hydrolases"/>
    <property type="match status" value="1"/>
</dbReference>
<feature type="domain" description="ABC transporter" evidence="5">
    <location>
        <begin position="5"/>
        <end position="244"/>
    </location>
</feature>
<reference evidence="6" key="1">
    <citation type="journal article" date="2021" name="mSystems">
        <title>Bacteria and Archaea Synergistically Convert Glycine Betaine to Biogenic Methane in the Formosa Cold Seep of the South China Sea.</title>
        <authorList>
            <person name="Li L."/>
            <person name="Zhang W."/>
            <person name="Zhang S."/>
            <person name="Song L."/>
            <person name="Sun Q."/>
            <person name="Zhang H."/>
            <person name="Xiang H."/>
            <person name="Dong X."/>
        </authorList>
    </citation>
    <scope>NUCLEOTIDE SEQUENCE</scope>
    <source>
        <strain evidence="6">ZWT</strain>
    </source>
</reference>
<dbReference type="InterPro" id="IPR003593">
    <property type="entry name" value="AAA+_ATPase"/>
</dbReference>
<keyword evidence="2" id="KW-0813">Transport</keyword>
<keyword evidence="7" id="KW-1185">Reference proteome</keyword>
<dbReference type="Gene3D" id="3.40.50.300">
    <property type="entry name" value="P-loop containing nucleotide triphosphate hydrolases"/>
    <property type="match status" value="1"/>
</dbReference>
<dbReference type="AlphaFoldDB" id="A0A9J6P4F0"/>
<dbReference type="EMBL" id="JAGSOJ010000004">
    <property type="protein sequence ID" value="MCM1991451.1"/>
    <property type="molecule type" value="Genomic_DNA"/>
</dbReference>
<evidence type="ECO:0000256" key="4">
    <source>
        <dbReference type="ARBA" id="ARBA00022840"/>
    </source>
</evidence>
<dbReference type="InterPro" id="IPR017911">
    <property type="entry name" value="MacB-like_ATP-bd"/>
</dbReference>